<accession>A0A8K1CTM1</accession>
<dbReference type="Proteomes" id="UP000794436">
    <property type="component" value="Unassembled WGS sequence"/>
</dbReference>
<dbReference type="GO" id="GO:0003714">
    <property type="term" value="F:transcription corepressor activity"/>
    <property type="evidence" value="ECO:0007669"/>
    <property type="project" value="TreeGrafter"/>
</dbReference>
<protein>
    <recommendedName>
        <fullName evidence="4">Histone deacetylase complex subunit SAP18</fullName>
    </recommendedName>
</protein>
<evidence type="ECO:0000256" key="1">
    <source>
        <dbReference type="ARBA" id="ARBA00009143"/>
    </source>
</evidence>
<reference evidence="2" key="1">
    <citation type="submission" date="2019-03" db="EMBL/GenBank/DDBJ databases">
        <title>Long read genome sequence of the mycoparasitic Pythium oligandrum ATCC 38472 isolated from sugarbeet rhizosphere.</title>
        <authorList>
            <person name="Gaulin E."/>
        </authorList>
    </citation>
    <scope>NUCLEOTIDE SEQUENCE</scope>
    <source>
        <strain evidence="2">ATCC 38472_TT</strain>
    </source>
</reference>
<dbReference type="InterPro" id="IPR042534">
    <property type="entry name" value="SAP18_sf"/>
</dbReference>
<gene>
    <name evidence="2" type="ORF">Poli38472_001526</name>
</gene>
<sequence length="133" mass="15142">MVMAATTTTTTAIDREKHCPFLLRVFCNVGSHHRREDYEKIEDNPIANELHIYTWPDATLREIADLVQDANADAQKPSVRMGMSVVTQDRTGRVVMRKAGWVNANRRKTPDEDKTLESLRFQPGDFLDIALLS</sequence>
<evidence type="ECO:0000313" key="2">
    <source>
        <dbReference type="EMBL" id="TMW69370.1"/>
    </source>
</evidence>
<dbReference type="InterPro" id="IPR010516">
    <property type="entry name" value="SAP18"/>
</dbReference>
<name>A0A8K1CTM1_PYTOL</name>
<comment type="similarity">
    <text evidence="1">Belongs to the SAP18 family.</text>
</comment>
<dbReference type="PANTHER" id="PTHR13082:SF0">
    <property type="entry name" value="HISTONE DEACETYLASE COMPLEX SUBUNIT SAP18"/>
    <property type="match status" value="1"/>
</dbReference>
<keyword evidence="3" id="KW-1185">Reference proteome</keyword>
<dbReference type="Gene3D" id="3.10.20.550">
    <property type="entry name" value="ASAP complex, SAP18 subunit"/>
    <property type="match status" value="1"/>
</dbReference>
<dbReference type="Pfam" id="PF06487">
    <property type="entry name" value="SAP18"/>
    <property type="match status" value="1"/>
</dbReference>
<comment type="caution">
    <text evidence="2">The sequence shown here is derived from an EMBL/GenBank/DDBJ whole genome shotgun (WGS) entry which is preliminary data.</text>
</comment>
<organism evidence="2 3">
    <name type="scientific">Pythium oligandrum</name>
    <name type="common">Mycoparasitic fungus</name>
    <dbReference type="NCBI Taxonomy" id="41045"/>
    <lineage>
        <taxon>Eukaryota</taxon>
        <taxon>Sar</taxon>
        <taxon>Stramenopiles</taxon>
        <taxon>Oomycota</taxon>
        <taxon>Peronosporomycetes</taxon>
        <taxon>Pythiales</taxon>
        <taxon>Pythiaceae</taxon>
        <taxon>Pythium</taxon>
    </lineage>
</organism>
<proteinExistence type="inferred from homology"/>
<evidence type="ECO:0008006" key="4">
    <source>
        <dbReference type="Google" id="ProtNLM"/>
    </source>
</evidence>
<dbReference type="AlphaFoldDB" id="A0A8K1CTM1"/>
<dbReference type="OrthoDB" id="440566at2759"/>
<dbReference type="EMBL" id="SPLM01000001">
    <property type="protein sequence ID" value="TMW69370.1"/>
    <property type="molecule type" value="Genomic_DNA"/>
</dbReference>
<evidence type="ECO:0000313" key="3">
    <source>
        <dbReference type="Proteomes" id="UP000794436"/>
    </source>
</evidence>
<dbReference type="PANTHER" id="PTHR13082">
    <property type="entry name" value="SAP18"/>
    <property type="match status" value="1"/>
</dbReference>
<dbReference type="GO" id="GO:0005634">
    <property type="term" value="C:nucleus"/>
    <property type="evidence" value="ECO:0007669"/>
    <property type="project" value="TreeGrafter"/>
</dbReference>